<dbReference type="EMBL" id="JAIWQS010000009">
    <property type="protein sequence ID" value="KAJ8754164.1"/>
    <property type="molecule type" value="Genomic_DNA"/>
</dbReference>
<keyword evidence="8" id="KW-1185">Reference proteome</keyword>
<dbReference type="InterPro" id="IPR053924">
    <property type="entry name" value="RecX_HTH_2nd"/>
</dbReference>
<dbReference type="PANTHER" id="PTHR33602:SF1">
    <property type="entry name" value="REGULATORY PROTEIN RECX FAMILY PROTEIN"/>
    <property type="match status" value="1"/>
</dbReference>
<organism evidence="7 8">
    <name type="scientific">Erythroxylum novogranatense</name>
    <dbReference type="NCBI Taxonomy" id="1862640"/>
    <lineage>
        <taxon>Eukaryota</taxon>
        <taxon>Viridiplantae</taxon>
        <taxon>Streptophyta</taxon>
        <taxon>Embryophyta</taxon>
        <taxon>Tracheophyta</taxon>
        <taxon>Spermatophyta</taxon>
        <taxon>Magnoliopsida</taxon>
        <taxon>eudicotyledons</taxon>
        <taxon>Gunneridae</taxon>
        <taxon>Pentapetalae</taxon>
        <taxon>rosids</taxon>
        <taxon>fabids</taxon>
        <taxon>Malpighiales</taxon>
        <taxon>Erythroxylaceae</taxon>
        <taxon>Erythroxylum</taxon>
    </lineage>
</organism>
<evidence type="ECO:0000313" key="7">
    <source>
        <dbReference type="EMBL" id="KAJ8754164.1"/>
    </source>
</evidence>
<evidence type="ECO:0000256" key="3">
    <source>
        <dbReference type="ARBA" id="ARBA00018111"/>
    </source>
</evidence>
<dbReference type="InterPro" id="IPR003783">
    <property type="entry name" value="Regulatory_RecX"/>
</dbReference>
<dbReference type="Pfam" id="PF21981">
    <property type="entry name" value="RecX_HTH3"/>
    <property type="match status" value="1"/>
</dbReference>
<dbReference type="Proteomes" id="UP001159364">
    <property type="component" value="Linkage Group LG09"/>
</dbReference>
<dbReference type="Gene3D" id="1.10.10.10">
    <property type="entry name" value="Winged helix-like DNA-binding domain superfamily/Winged helix DNA-binding domain"/>
    <property type="match status" value="3"/>
</dbReference>
<evidence type="ECO:0000259" key="6">
    <source>
        <dbReference type="Pfam" id="PF21981"/>
    </source>
</evidence>
<dbReference type="InterPro" id="IPR053925">
    <property type="entry name" value="RecX_HTH_3rd"/>
</dbReference>
<evidence type="ECO:0000256" key="4">
    <source>
        <dbReference type="ARBA" id="ARBA00022490"/>
    </source>
</evidence>
<comment type="caution">
    <text evidence="7">The sequence shown here is derived from an EMBL/GenBank/DDBJ whole genome shotgun (WGS) entry which is preliminary data.</text>
</comment>
<evidence type="ECO:0000256" key="1">
    <source>
        <dbReference type="ARBA" id="ARBA00004496"/>
    </source>
</evidence>
<dbReference type="InterPro" id="IPR036388">
    <property type="entry name" value="WH-like_DNA-bd_sf"/>
</dbReference>
<evidence type="ECO:0000256" key="2">
    <source>
        <dbReference type="ARBA" id="ARBA00009695"/>
    </source>
</evidence>
<name>A0AAV8SQC6_9ROSI</name>
<accession>A0AAV8SQC6</accession>
<feature type="domain" description="RecX second three-helical" evidence="5">
    <location>
        <begin position="192"/>
        <end position="232"/>
    </location>
</feature>
<dbReference type="HAMAP" id="MF_01114">
    <property type="entry name" value="RecX"/>
    <property type="match status" value="1"/>
</dbReference>
<dbReference type="Pfam" id="PF02631">
    <property type="entry name" value="RecX_HTH2"/>
    <property type="match status" value="1"/>
</dbReference>
<evidence type="ECO:0000259" key="5">
    <source>
        <dbReference type="Pfam" id="PF02631"/>
    </source>
</evidence>
<gene>
    <name evidence="7" type="ORF">K2173_002063</name>
</gene>
<sequence length="309" mass="35501">MTILAGNFASKMSYCLQFRVFSNNWGKRSTAMLRLKGRDYNNSSVPIRYIPKISSKVDDSENSLPVKGFEKVAFTQNLRSTGETFGLDKKAQKRNGIPSSLYEPGKEINLNFSIDNNKLMKEPEDMNEEMRIHKASPFDIKTKQDAEKVAVELLATRAFTSVELRKKLCGKKFPPHLVEALVTDFQSRGLINDSWYAEIFCRSRWSSRSWGPKRIKQALCSKGVSQADMEKAIKLVFEEGEHEDQDSKLGMSKNSMDHLMAQASKQWLRGQDVPKETRKSRIVRWLQYRGFDWGVISIVLKKLEAQYPR</sequence>
<dbReference type="GO" id="GO:0005737">
    <property type="term" value="C:cytoplasm"/>
    <property type="evidence" value="ECO:0007669"/>
    <property type="project" value="UniProtKB-SubCell"/>
</dbReference>
<comment type="similarity">
    <text evidence="2">Belongs to the RecX family.</text>
</comment>
<keyword evidence="4" id="KW-0963">Cytoplasm</keyword>
<dbReference type="PANTHER" id="PTHR33602">
    <property type="entry name" value="REGULATORY PROTEIN RECX FAMILY PROTEIN"/>
    <property type="match status" value="1"/>
</dbReference>
<dbReference type="AlphaFoldDB" id="A0AAV8SQC6"/>
<reference evidence="7 8" key="1">
    <citation type="submission" date="2021-09" db="EMBL/GenBank/DDBJ databases">
        <title>Genomic insights and catalytic innovation underlie evolution of tropane alkaloids biosynthesis.</title>
        <authorList>
            <person name="Wang Y.-J."/>
            <person name="Tian T."/>
            <person name="Huang J.-P."/>
            <person name="Huang S.-X."/>
        </authorList>
    </citation>
    <scope>NUCLEOTIDE SEQUENCE [LARGE SCALE GENOMIC DNA]</scope>
    <source>
        <strain evidence="7">KIB-2018</strain>
        <tissue evidence="7">Leaf</tissue>
    </source>
</reference>
<evidence type="ECO:0000313" key="8">
    <source>
        <dbReference type="Proteomes" id="UP001159364"/>
    </source>
</evidence>
<proteinExistence type="inferred from homology"/>
<protein>
    <recommendedName>
        <fullName evidence="3">Regulatory protein RecX</fullName>
    </recommendedName>
</protein>
<comment type="subcellular location">
    <subcellularLocation>
        <location evidence="1">Cytoplasm</location>
    </subcellularLocation>
</comment>
<dbReference type="GO" id="GO:0006282">
    <property type="term" value="P:regulation of DNA repair"/>
    <property type="evidence" value="ECO:0007669"/>
    <property type="project" value="InterPro"/>
</dbReference>
<feature type="domain" description="RecX third three-helical" evidence="6">
    <location>
        <begin position="257"/>
        <end position="300"/>
    </location>
</feature>